<evidence type="ECO:0000256" key="3">
    <source>
        <dbReference type="ARBA" id="ARBA00022490"/>
    </source>
</evidence>
<dbReference type="Pfam" id="PF10497">
    <property type="entry name" value="zf-4CXXC_R1"/>
    <property type="match status" value="1"/>
</dbReference>
<evidence type="ECO:0000256" key="6">
    <source>
        <dbReference type="ARBA" id="ARBA00022843"/>
    </source>
</evidence>
<accession>A0AAD9UD48</accession>
<protein>
    <recommendedName>
        <fullName evidence="10">Zinc-finger domain-containing protein</fullName>
    </recommendedName>
</protein>
<keyword evidence="5" id="KW-0597">Phosphoprotein</keyword>
<organism evidence="11 12">
    <name type="scientific">Ridgeia piscesae</name>
    <name type="common">Tubeworm</name>
    <dbReference type="NCBI Taxonomy" id="27915"/>
    <lineage>
        <taxon>Eukaryota</taxon>
        <taxon>Metazoa</taxon>
        <taxon>Spiralia</taxon>
        <taxon>Lophotrochozoa</taxon>
        <taxon>Annelida</taxon>
        <taxon>Polychaeta</taxon>
        <taxon>Sedentaria</taxon>
        <taxon>Canalipalpata</taxon>
        <taxon>Sabellida</taxon>
        <taxon>Siboglinidae</taxon>
        <taxon>Ridgeia</taxon>
    </lineage>
</organism>
<keyword evidence="9" id="KW-0539">Nucleus</keyword>
<evidence type="ECO:0000256" key="4">
    <source>
        <dbReference type="ARBA" id="ARBA00022499"/>
    </source>
</evidence>
<comment type="subcellular location">
    <subcellularLocation>
        <location evidence="2">Cytoplasm</location>
    </subcellularLocation>
    <subcellularLocation>
        <location evidence="1">Nucleus</location>
    </subcellularLocation>
</comment>
<keyword evidence="4" id="KW-1017">Isopeptide bond</keyword>
<evidence type="ECO:0000256" key="7">
    <source>
        <dbReference type="ARBA" id="ARBA00023015"/>
    </source>
</evidence>
<keyword evidence="12" id="KW-1185">Reference proteome</keyword>
<dbReference type="EMBL" id="JAODUO010000249">
    <property type="protein sequence ID" value="KAK2184910.1"/>
    <property type="molecule type" value="Genomic_DNA"/>
</dbReference>
<dbReference type="PANTHER" id="PTHR31169">
    <property type="entry name" value="OS05G0300700 PROTEIN"/>
    <property type="match status" value="1"/>
</dbReference>
<comment type="caution">
    <text evidence="11">The sequence shown here is derived from an EMBL/GenBank/DDBJ whole genome shotgun (WGS) entry which is preliminary data.</text>
</comment>
<feature type="domain" description="Zinc-finger" evidence="10">
    <location>
        <begin position="73"/>
        <end position="117"/>
    </location>
</feature>
<evidence type="ECO:0000256" key="1">
    <source>
        <dbReference type="ARBA" id="ARBA00004123"/>
    </source>
</evidence>
<evidence type="ECO:0000256" key="9">
    <source>
        <dbReference type="ARBA" id="ARBA00023242"/>
    </source>
</evidence>
<evidence type="ECO:0000256" key="5">
    <source>
        <dbReference type="ARBA" id="ARBA00022553"/>
    </source>
</evidence>
<dbReference type="Proteomes" id="UP001209878">
    <property type="component" value="Unassembled WGS sequence"/>
</dbReference>
<dbReference type="PANTHER" id="PTHR31169:SF8">
    <property type="entry name" value="ZINC-FINGER DOMAIN OF MONOAMINE-OXIDASE A REPRESSOR R1 PROTEIN"/>
    <property type="match status" value="1"/>
</dbReference>
<evidence type="ECO:0000256" key="8">
    <source>
        <dbReference type="ARBA" id="ARBA00023163"/>
    </source>
</evidence>
<name>A0AAD9UD48_RIDPI</name>
<sequence length="123" mass="13988">MGALPAVKRKPRANRIIKAPLEITEQDLIRVAVHVSDKKYDNYYGTTCHQCRQKTDDQKTICHADNCFGVRGQEWICPPCRGICNCSFCRKKAGKCSTGILIHLAREHGYKDVNAYLESFRKS</sequence>
<evidence type="ECO:0000313" key="12">
    <source>
        <dbReference type="Proteomes" id="UP001209878"/>
    </source>
</evidence>
<keyword evidence="7" id="KW-0805">Transcription regulation</keyword>
<keyword evidence="3" id="KW-0963">Cytoplasm</keyword>
<dbReference type="InterPro" id="IPR018866">
    <property type="entry name" value="Znf-4CXXC_R1"/>
</dbReference>
<gene>
    <name evidence="11" type="ORF">NP493_249g09001</name>
</gene>
<dbReference type="GO" id="GO:0005737">
    <property type="term" value="C:cytoplasm"/>
    <property type="evidence" value="ECO:0007669"/>
    <property type="project" value="UniProtKB-SubCell"/>
</dbReference>
<dbReference type="GO" id="GO:0006355">
    <property type="term" value="P:regulation of DNA-templated transcription"/>
    <property type="evidence" value="ECO:0007669"/>
    <property type="project" value="InterPro"/>
</dbReference>
<proteinExistence type="predicted"/>
<keyword evidence="8" id="KW-0804">Transcription</keyword>
<evidence type="ECO:0000256" key="2">
    <source>
        <dbReference type="ARBA" id="ARBA00004496"/>
    </source>
</evidence>
<dbReference type="AlphaFoldDB" id="A0AAD9UD48"/>
<dbReference type="InterPro" id="IPR040221">
    <property type="entry name" value="CDCA7/CDA7L"/>
</dbReference>
<evidence type="ECO:0000313" key="11">
    <source>
        <dbReference type="EMBL" id="KAK2184910.1"/>
    </source>
</evidence>
<evidence type="ECO:0000259" key="10">
    <source>
        <dbReference type="Pfam" id="PF10497"/>
    </source>
</evidence>
<reference evidence="11" key="1">
    <citation type="journal article" date="2023" name="Mol. Biol. Evol.">
        <title>Third-Generation Sequencing Reveals the Adaptive Role of the Epigenome in Three Deep-Sea Polychaetes.</title>
        <authorList>
            <person name="Perez M."/>
            <person name="Aroh O."/>
            <person name="Sun Y."/>
            <person name="Lan Y."/>
            <person name="Juniper S.K."/>
            <person name="Young C.R."/>
            <person name="Angers B."/>
            <person name="Qian P.Y."/>
        </authorList>
    </citation>
    <scope>NUCLEOTIDE SEQUENCE</scope>
    <source>
        <strain evidence="11">R07B-5</strain>
    </source>
</reference>
<keyword evidence="6" id="KW-0832">Ubl conjugation</keyword>
<dbReference type="GO" id="GO:0005634">
    <property type="term" value="C:nucleus"/>
    <property type="evidence" value="ECO:0007669"/>
    <property type="project" value="UniProtKB-SubCell"/>
</dbReference>